<keyword evidence="2" id="KW-0328">Glycosyltransferase</keyword>
<dbReference type="CDD" id="cd04186">
    <property type="entry name" value="GT_2_like_c"/>
    <property type="match status" value="1"/>
</dbReference>
<dbReference type="Gene3D" id="3.90.550.60">
    <property type="match status" value="1"/>
</dbReference>
<reference evidence="4 5" key="1">
    <citation type="journal article" date="2014" name="ISME J.">
        <title>Ecophysiology of Thioploca ingrica as revealed by the complete genome sequence supplemented with proteomic evidence.</title>
        <authorList>
            <person name="Kojima H."/>
            <person name="Ogura Y."/>
            <person name="Yamamoto N."/>
            <person name="Togashi T."/>
            <person name="Mori H."/>
            <person name="Watanabe T."/>
            <person name="Nemoto F."/>
            <person name="Kurokawa K."/>
            <person name="Hayashi T."/>
            <person name="Fukui M."/>
        </authorList>
    </citation>
    <scope>NUCLEOTIDE SEQUENCE [LARGE SCALE GENOMIC DNA]</scope>
</reference>
<evidence type="ECO:0000313" key="5">
    <source>
        <dbReference type="Proteomes" id="UP000031623"/>
    </source>
</evidence>
<dbReference type="PANTHER" id="PTHR43179">
    <property type="entry name" value="RHAMNOSYLTRANSFERASE WBBL"/>
    <property type="match status" value="1"/>
</dbReference>
<evidence type="ECO:0000256" key="3">
    <source>
        <dbReference type="ARBA" id="ARBA00022679"/>
    </source>
</evidence>
<protein>
    <submittedName>
        <fullName evidence="4">Putative glycosyltransferase</fullName>
    </submittedName>
</protein>
<evidence type="ECO:0000313" key="4">
    <source>
        <dbReference type="EMBL" id="BAP55785.1"/>
    </source>
</evidence>
<dbReference type="PANTHER" id="PTHR43179:SF12">
    <property type="entry name" value="GALACTOFURANOSYLTRANSFERASE GLFT2"/>
    <property type="match status" value="1"/>
</dbReference>
<gene>
    <name evidence="4" type="ORF">THII_1488</name>
</gene>
<dbReference type="GO" id="GO:0016757">
    <property type="term" value="F:glycosyltransferase activity"/>
    <property type="evidence" value="ECO:0007669"/>
    <property type="project" value="UniProtKB-KW"/>
</dbReference>
<accession>A0A090AL25</accession>
<keyword evidence="5" id="KW-1185">Reference proteome</keyword>
<dbReference type="SUPFAM" id="SSF53448">
    <property type="entry name" value="Nucleotide-diphospho-sugar transferases"/>
    <property type="match status" value="1"/>
</dbReference>
<dbReference type="Pfam" id="PF13641">
    <property type="entry name" value="Glyco_tranf_2_3"/>
    <property type="match status" value="1"/>
</dbReference>
<dbReference type="InterPro" id="IPR029044">
    <property type="entry name" value="Nucleotide-diphossugar_trans"/>
</dbReference>
<keyword evidence="3 4" id="KW-0808">Transferase</keyword>
<organism evidence="4 5">
    <name type="scientific">Thioploca ingrica</name>
    <dbReference type="NCBI Taxonomy" id="40754"/>
    <lineage>
        <taxon>Bacteria</taxon>
        <taxon>Pseudomonadati</taxon>
        <taxon>Pseudomonadota</taxon>
        <taxon>Gammaproteobacteria</taxon>
        <taxon>Thiotrichales</taxon>
        <taxon>Thiotrichaceae</taxon>
        <taxon>Thioploca</taxon>
    </lineage>
</organism>
<sequence>MVSESTIRSNTLPTPAPSILIIIVTWNKKQYVLELLASLSTLDYPVTALDILVVDNASQDGTAAAIAASYPQVNVLCNPENLGGTGGFNTGLQWAFAQSPERYRYLWLLDNDVVVHRRALTELVAILEAKADVAVVGSTMMQLDYPWRINEMGAFLNRGLGLLVLHRHLETIPLWQGHSLAELLTGDTDLTQYLIHCQPTMDVDYVAAASLLIRSTVAKQAGLWRDYFIHFDDVEWCLRIRARGYRVVVAARSLIWHLSAAAKVPTWVLYYDNRNILDLLATHGADSQHLRRIIQYIYKKAVYYYLIGKPDLAQLHYQAVADFKAKRYGKQAVQLTHHYQNNTHIQPVFLDPAIKRILIPWTVNLQATGIQEALVQAQLKRPELQVDCLIPPENPVVYQLPHAHFLPPLSALKIFRWLTYWRLRGCYDLVMQSDYQIIIGLSWLQADLLFINDEGFSRRPPPQLKQVWQATIRWLQTKKRNF</sequence>
<dbReference type="KEGG" id="tig:THII_1488"/>
<proteinExistence type="inferred from homology"/>
<dbReference type="HOGENOM" id="CLU_023845_4_2_6"/>
<dbReference type="EMBL" id="AP014633">
    <property type="protein sequence ID" value="BAP55785.1"/>
    <property type="molecule type" value="Genomic_DNA"/>
</dbReference>
<evidence type="ECO:0000256" key="1">
    <source>
        <dbReference type="ARBA" id="ARBA00006739"/>
    </source>
</evidence>
<dbReference type="STRING" id="40754.THII_1488"/>
<comment type="similarity">
    <text evidence="1">Belongs to the glycosyltransferase 2 family.</text>
</comment>
<name>A0A090AL25_9GAMM</name>
<dbReference type="OrthoDB" id="9771846at2"/>
<dbReference type="AlphaFoldDB" id="A0A090AL25"/>
<dbReference type="Proteomes" id="UP000031623">
    <property type="component" value="Chromosome"/>
</dbReference>
<evidence type="ECO:0000256" key="2">
    <source>
        <dbReference type="ARBA" id="ARBA00022676"/>
    </source>
</evidence>